<evidence type="ECO:0000256" key="5">
    <source>
        <dbReference type="ARBA" id="ARBA00022989"/>
    </source>
</evidence>
<accession>A0A4Q8LBK6</accession>
<dbReference type="PANTHER" id="PTHR33281">
    <property type="entry name" value="UPF0187 PROTEIN YNEE"/>
    <property type="match status" value="1"/>
</dbReference>
<dbReference type="AlphaFoldDB" id="A0A4Q8LBK6"/>
<keyword evidence="2" id="KW-0813">Transport</keyword>
<keyword evidence="5 10" id="KW-1133">Transmembrane helix</keyword>
<name>A0A4Q8LBK6_9GAMM</name>
<keyword evidence="4 10" id="KW-0812">Transmembrane</keyword>
<keyword evidence="6" id="KW-0406">Ion transport</keyword>
<evidence type="ECO:0000256" key="9">
    <source>
        <dbReference type="SAM" id="MobiDB-lite"/>
    </source>
</evidence>
<organism evidence="11 12">
    <name type="scientific">Pseudoxanthomonas winnipegensis</name>
    <dbReference type="NCBI Taxonomy" id="2480810"/>
    <lineage>
        <taxon>Bacteria</taxon>
        <taxon>Pseudomonadati</taxon>
        <taxon>Pseudomonadota</taxon>
        <taxon>Gammaproteobacteria</taxon>
        <taxon>Lysobacterales</taxon>
        <taxon>Lysobacteraceae</taxon>
        <taxon>Pseudoxanthomonas</taxon>
    </lineage>
</organism>
<keyword evidence="7 10" id="KW-0472">Membrane</keyword>
<evidence type="ECO:0000256" key="7">
    <source>
        <dbReference type="ARBA" id="ARBA00023136"/>
    </source>
</evidence>
<evidence type="ECO:0000256" key="6">
    <source>
        <dbReference type="ARBA" id="ARBA00023065"/>
    </source>
</evidence>
<dbReference type="PANTHER" id="PTHR33281:SF19">
    <property type="entry name" value="VOLTAGE-DEPENDENT ANION CHANNEL-FORMING PROTEIN YNEE"/>
    <property type="match status" value="1"/>
</dbReference>
<comment type="caution">
    <text evidence="11">The sequence shown here is derived from an EMBL/GenBank/DDBJ whole genome shotgun (WGS) entry which is preliminary data.</text>
</comment>
<evidence type="ECO:0000256" key="10">
    <source>
        <dbReference type="SAM" id="Phobius"/>
    </source>
</evidence>
<comment type="subcellular location">
    <subcellularLocation>
        <location evidence="1">Cell membrane</location>
        <topology evidence="1">Multi-pass membrane protein</topology>
    </subcellularLocation>
</comment>
<protein>
    <submittedName>
        <fullName evidence="11">Bestrophin</fullName>
    </submittedName>
</protein>
<proteinExistence type="inferred from homology"/>
<evidence type="ECO:0000313" key="11">
    <source>
        <dbReference type="EMBL" id="TAA26149.1"/>
    </source>
</evidence>
<dbReference type="Pfam" id="PF25539">
    <property type="entry name" value="Bestrophin_2"/>
    <property type="match status" value="1"/>
</dbReference>
<comment type="similarity">
    <text evidence="8">Belongs to the anion channel-forming bestrophin (TC 1.A.46) family.</text>
</comment>
<dbReference type="GO" id="GO:0005254">
    <property type="term" value="F:chloride channel activity"/>
    <property type="evidence" value="ECO:0007669"/>
    <property type="project" value="InterPro"/>
</dbReference>
<feature type="transmembrane region" description="Helical" evidence="10">
    <location>
        <begin position="20"/>
        <end position="42"/>
    </location>
</feature>
<evidence type="ECO:0000256" key="8">
    <source>
        <dbReference type="ARBA" id="ARBA00034708"/>
    </source>
</evidence>
<evidence type="ECO:0000256" key="3">
    <source>
        <dbReference type="ARBA" id="ARBA00022475"/>
    </source>
</evidence>
<evidence type="ECO:0000256" key="4">
    <source>
        <dbReference type="ARBA" id="ARBA00022692"/>
    </source>
</evidence>
<feature type="region of interest" description="Disordered" evidence="9">
    <location>
        <begin position="286"/>
        <end position="305"/>
    </location>
</feature>
<dbReference type="GO" id="GO:0005886">
    <property type="term" value="C:plasma membrane"/>
    <property type="evidence" value="ECO:0007669"/>
    <property type="project" value="UniProtKB-SubCell"/>
</dbReference>
<gene>
    <name evidence="11" type="ORF">EA661_16585</name>
</gene>
<dbReference type="Proteomes" id="UP000291286">
    <property type="component" value="Unassembled WGS sequence"/>
</dbReference>
<dbReference type="EMBL" id="SHMB01000008">
    <property type="protein sequence ID" value="TAA26149.1"/>
    <property type="molecule type" value="Genomic_DNA"/>
</dbReference>
<evidence type="ECO:0000256" key="2">
    <source>
        <dbReference type="ARBA" id="ARBA00022448"/>
    </source>
</evidence>
<dbReference type="RefSeq" id="WP_130520743.1">
    <property type="nucleotide sequence ID" value="NZ_SHMA01000007.1"/>
</dbReference>
<dbReference type="InterPro" id="IPR044669">
    <property type="entry name" value="YneE/VCCN1/2-like"/>
</dbReference>
<keyword evidence="3" id="KW-1003">Cell membrane</keyword>
<evidence type="ECO:0000256" key="1">
    <source>
        <dbReference type="ARBA" id="ARBA00004651"/>
    </source>
</evidence>
<evidence type="ECO:0000313" key="12">
    <source>
        <dbReference type="Proteomes" id="UP000291286"/>
    </source>
</evidence>
<feature type="transmembrane region" description="Helical" evidence="10">
    <location>
        <begin position="48"/>
        <end position="70"/>
    </location>
</feature>
<feature type="compositionally biased region" description="Polar residues" evidence="9">
    <location>
        <begin position="295"/>
        <end position="305"/>
    </location>
</feature>
<reference evidence="11 12" key="1">
    <citation type="submission" date="2019-02" db="EMBL/GenBank/DDBJ databases">
        <title>WGS of Pseudoxanthomonas species novum from clinical isolates.</title>
        <authorList>
            <person name="Bernier A.-M."/>
            <person name="Bernard K."/>
            <person name="Vachon A."/>
        </authorList>
    </citation>
    <scope>NUCLEOTIDE SEQUENCE [LARGE SCALE GENOMIC DNA]</scope>
    <source>
        <strain evidence="11 12">NML171202</strain>
    </source>
</reference>
<sequence length="305" mass="33126">MILRPRPTTWQLLYLMRGSILPLVAPRLLFVGAVACLASWFAQRQPHAFAQITVAPFTLIGIALSLFLGFRNSACHERWWEGRKQWGALLVHTRALARQTDALLAQAPPLRTELLRAAIGFTHALNARLRGGQTAAAAAPWLPDEAAAAIAAAPNPTDAVLGWMSRRLGQALHDQQVHPLLYPSLAAPVAGLGEVQAACERIHGTPLPFAYTLLLHRTALLFCTLLPFGLAGDRACPPLPSRPRRPCACPGQGSVREWTSVHDRAMTPSRVRARAALRVGAARPPSLRRAAWPDGQSSLRHATQT</sequence>